<dbReference type="InterPro" id="IPR058192">
    <property type="entry name" value="WHD_ROQ1-like"/>
</dbReference>
<dbReference type="PROSITE" id="PS51450">
    <property type="entry name" value="LRR"/>
    <property type="match status" value="3"/>
</dbReference>
<dbReference type="InterPro" id="IPR058546">
    <property type="entry name" value="RPS4B/Roq1-like_LRR"/>
</dbReference>
<dbReference type="Proteomes" id="UP001428341">
    <property type="component" value="Unassembled WGS sequence"/>
</dbReference>
<dbReference type="Pfam" id="PF07725">
    <property type="entry name" value="LRR_3"/>
    <property type="match status" value="2"/>
</dbReference>
<dbReference type="PRINTS" id="PR00364">
    <property type="entry name" value="DISEASERSIST"/>
</dbReference>
<dbReference type="PANTHER" id="PTHR11017:SF574">
    <property type="entry name" value="ADP-RIBOSYL CYCLASE_CYCLIC ADP-RIBOSE HYDROLASE"/>
    <property type="match status" value="1"/>
</dbReference>
<dbReference type="InterPro" id="IPR036390">
    <property type="entry name" value="WH_DNA-bd_sf"/>
</dbReference>
<keyword evidence="6" id="KW-0520">NAD</keyword>
<keyword evidence="4" id="KW-0378">Hydrolase</keyword>
<dbReference type="InterPro" id="IPR035897">
    <property type="entry name" value="Toll_tir_struct_dom_sf"/>
</dbReference>
<dbReference type="Gene3D" id="3.40.50.10140">
    <property type="entry name" value="Toll/interleukin-1 receptor homology (TIR) domain"/>
    <property type="match status" value="2"/>
</dbReference>
<dbReference type="SMART" id="SM00364">
    <property type="entry name" value="LRR_BAC"/>
    <property type="match status" value="7"/>
</dbReference>
<feature type="region of interest" description="Disordered" evidence="8">
    <location>
        <begin position="2399"/>
        <end position="2427"/>
    </location>
</feature>
<dbReference type="Pfam" id="PF20160">
    <property type="entry name" value="C-JID"/>
    <property type="match status" value="2"/>
</dbReference>
<keyword evidence="2" id="KW-0433">Leucine-rich repeat</keyword>
<dbReference type="SMART" id="SM00369">
    <property type="entry name" value="LRR_TYP"/>
    <property type="match status" value="9"/>
</dbReference>
<dbReference type="SUPFAM" id="SSF46785">
    <property type="entry name" value="Winged helix' DNA-binding domain"/>
    <property type="match status" value="1"/>
</dbReference>
<dbReference type="EC" id="3.2.2.6" evidence="1"/>
<dbReference type="InterPro" id="IPR002182">
    <property type="entry name" value="NB-ARC"/>
</dbReference>
<protein>
    <recommendedName>
        <fullName evidence="1">ADP-ribosyl cyclase/cyclic ADP-ribose hydrolase</fullName>
        <ecNumber evidence="1">3.2.2.6</ecNumber>
    </recommendedName>
</protein>
<name>A0AAP0QM52_9ROSI</name>
<evidence type="ECO:0000256" key="3">
    <source>
        <dbReference type="ARBA" id="ARBA00022737"/>
    </source>
</evidence>
<dbReference type="InterPro" id="IPR027417">
    <property type="entry name" value="P-loop_NTPase"/>
</dbReference>
<dbReference type="InterPro" id="IPR000157">
    <property type="entry name" value="TIR_dom"/>
</dbReference>
<organism evidence="10 11">
    <name type="scientific">Citrus x changshan-huyou</name>
    <dbReference type="NCBI Taxonomy" id="2935761"/>
    <lineage>
        <taxon>Eukaryota</taxon>
        <taxon>Viridiplantae</taxon>
        <taxon>Streptophyta</taxon>
        <taxon>Embryophyta</taxon>
        <taxon>Tracheophyta</taxon>
        <taxon>Spermatophyta</taxon>
        <taxon>Magnoliopsida</taxon>
        <taxon>eudicotyledons</taxon>
        <taxon>Gunneridae</taxon>
        <taxon>Pentapetalae</taxon>
        <taxon>rosids</taxon>
        <taxon>malvids</taxon>
        <taxon>Sapindales</taxon>
        <taxon>Rutaceae</taxon>
        <taxon>Aurantioideae</taxon>
        <taxon>Citrus</taxon>
    </lineage>
</organism>
<evidence type="ECO:0000256" key="4">
    <source>
        <dbReference type="ARBA" id="ARBA00022801"/>
    </source>
</evidence>
<dbReference type="PANTHER" id="PTHR11017">
    <property type="entry name" value="LEUCINE-RICH REPEAT-CONTAINING PROTEIN"/>
    <property type="match status" value="1"/>
</dbReference>
<sequence length="2427" mass="274742">MASSSSTAYSSSSSCKYDVFLSFRGEDTRDNFTSHLYAALCRKKIKTFIDDEELRRGDEISPALLNAIQGSKISVVIFSQDYASSKWCLNELVEILECKSKNGQIVVPVFHRVDPSDIRKQNGSFRDAFVKHEKQFKKTPEKVQKWRVALTQASNLSGWDSRNIRPEAKLVEGVINDILKRLKEKSVSSDFKGLVGLSSRIEKLKSLLCIGLPDFRIVGIWGMGGIGKTTLAGAIFNLISWEFEGRCFVSNVRVESENGRGLLYLPERVLSEIFEENIKIETPYLPEYIGERLRRMKVLIVLDDVNNVRQLQYLAGGIDRFGPGSRIIITTGDKWILDNFGVHSSNIYEVNGLYYDEARELFCNYAFKENHCPDDLLALSKRVLKYANGNPLALTVLGSFFHQKSKPDWEKALEKINRISDPDIYDVLKISYNDLRPEEKSIFLNIACFFVGEQKDFVTSILEDPNIAHYGLSVLIERSLVTISKFNKIEMHDLLQEMGREIVRQECIKEPGKRSSLWDHKDIYHVLKKKKGTDAIEGMFLNLSKIREIHLNSLVFAKMPYLRLLKFYMPEYGGVPIMNSKVHLDDGLECLPDGLRYLHWHEYPLKSLPSNFDLENLIELHLPYSKVEQLWEGEKEAFKLKSIDLHQSHNLTRIPKQSEAPNLERINLSNCKNLLYIPSHIQNFNNLSMLSLRDCVSLSCFPRNIHFRSPVKIDFSGCVNLTEFPHISGNVVELKLFNTPIEEVPSSIESLPNLKTLNLGFCKRLKRVSTAICKLKYLDCLYLLDCSDLESFPEILETMELKKLALDRSGIKELPSSIENLEGLKELRLMCCSKLGSLPDSLGNLKSLVILDANRSAILQLPSSIADLNKLRELCLSGCRGFALPPLSTLSSLRTLTLSGCGIIEISQDICCLSSLESLNLAENNFESLPSSISQLSCLRRLCLRNCNMLQSLPELPLGLRHLEASNCKRLQSFPESPSCLEELHASLVEKLSDQAHGSVSLTVPGMLKFDNCLKLNERSVWAYFQQRVHIALRSQFYEKEYEPCALSICFPGSEIPDGFRNQSLGSSVSIQMPQHCCNKNFIGFALCAVIELEGDHCSEIYEVTVGYEYGFDHTFILVDIISIDSTHVIVGFDQCWNMELPDADHHSDVSFDFFIDDSSFKVKCCGVTPVYANPNQDEPNTLTLKFATGNEEECTHHGKLHNDFLDKADMSGTIESVISDKDEAESICREQFNPPQRKRAITFFSITAQMRAVGGTADELQEAMIEIKRHLCSVGYLDIDFVLNRLQICFMVFSSSQSKYEVFLSFRGEDTRNGFTSHLAAALHRKQIQVFIDDEELKKGDEISPALSNAIESSDISIIIFSKGYASSRWCLNELVKILDCKKMNAQIVIPVFYQVDPSDVRKQGGSFGEAFVNHDNNFPGKVQKWRHALTQASNLSGYDSTESRNDAELVEKIVEDISKKLEDMSESTDLDGLVGLNTRIEEMKSLLCLESHDVRIVGIWGMGGIGKTTIASVVFHQISRHFQGKCFMANVREKANKMGVIHVRDEVISQVLRENLKIGTLIVPQNIKKRLQRVKVLIVLDDVNDEFTQKAIRQNSRSQDLLELSKEIVGYAKGNPLALEVLGSSLYQKSKQQWKVKLQNLKLISEPNIYNVLKISYDDLNPEEKKIFLDIACFFKGEDADFVTRIQDDPTSLDNIVDKSLITISDENRLQMHDLLQEMGQTIVRQKSICKRTRLWDHEDIYHVLKKNKGTEKIEGIFLDLSKTKDIHLSSQAFANMSNLRLLKFYMPERCGVPIMSSKVHLDQGLEDLPEKLRYLHWHGYPLKTLPFDFELENLIELRLPYSKVEQIWEGKKKAFKLKSIDLCHSQHLIRMPDLSEIPNLERTNFFNCTNLVLVPSSIQNFNKLKFPKISGKITELNLCDTAIEEVPSSVECLTNLKELYLSRCSRLNRLSTSICKLKSLHELILSDCLSLESFPEILEKMEHLKYISLYNTAITELPSSFANLEGLEKLVLVGCSKLNKLPHSIGNLKSLVHFLASGSALSQLPASVGDLNEFKLTSFSRCRGLSSLVDIDLSNCAVVEILEDFCCLSSLQWLDLSGNNFESLPSSIKQLSQLRKLDLSNCNMLLSLPELPLFLEDLEARNCKRLQFLPEILSCLEELDASMLEKPPKTSHVDEFWTEEMLSIKFKFTNCLKLNEKAYNKILADSKLTIQRMAIASLRLFDEKELSIFVPGSEIPDWFSNQSSGSSITLQLPQHSFGNLIGFALCAVIEFKQLSSNSWSYFNVGCRYSCEINKISAKDVYLAGIIDFIDSDHVILGFKPCGNDELPDANYHTDVSFQFFPDGYGSSYKVKCCGVCPVYADSKETKSNTFTLKFAAGSKEECTEIRKLDDQASTIGASASVGKSDEEELERSPKRICRGQINNP</sequence>
<feature type="domain" description="TIR" evidence="9">
    <location>
        <begin position="15"/>
        <end position="182"/>
    </location>
</feature>
<gene>
    <name evidence="10" type="ORF">WN944_015799</name>
</gene>
<evidence type="ECO:0000313" key="10">
    <source>
        <dbReference type="EMBL" id="KAK9200601.1"/>
    </source>
</evidence>
<dbReference type="PROSITE" id="PS50104">
    <property type="entry name" value="TIR"/>
    <property type="match status" value="2"/>
</dbReference>
<dbReference type="InterPro" id="IPR042197">
    <property type="entry name" value="Apaf_helical"/>
</dbReference>
<dbReference type="FunFam" id="3.40.50.10140:FF:000007">
    <property type="entry name" value="Disease resistance protein (TIR-NBS-LRR class)"/>
    <property type="match status" value="2"/>
</dbReference>
<dbReference type="Pfam" id="PF23286">
    <property type="entry name" value="LRR_13"/>
    <property type="match status" value="2"/>
</dbReference>
<evidence type="ECO:0000256" key="7">
    <source>
        <dbReference type="ARBA" id="ARBA00047304"/>
    </source>
</evidence>
<evidence type="ECO:0000259" key="9">
    <source>
        <dbReference type="PROSITE" id="PS50104"/>
    </source>
</evidence>
<keyword evidence="5" id="KW-0611">Plant defense</keyword>
<dbReference type="Gene3D" id="3.40.50.300">
    <property type="entry name" value="P-loop containing nucleotide triphosphate hydrolases"/>
    <property type="match status" value="2"/>
</dbReference>
<dbReference type="Pfam" id="PF01582">
    <property type="entry name" value="TIR"/>
    <property type="match status" value="2"/>
</dbReference>
<dbReference type="InterPro" id="IPR044974">
    <property type="entry name" value="Disease_R_plants"/>
</dbReference>
<proteinExistence type="predicted"/>
<dbReference type="InterPro" id="IPR003591">
    <property type="entry name" value="Leu-rich_rpt_typical-subtyp"/>
</dbReference>
<dbReference type="SUPFAM" id="SSF52058">
    <property type="entry name" value="L domain-like"/>
    <property type="match status" value="3"/>
</dbReference>
<dbReference type="GO" id="GO:0061809">
    <property type="term" value="F:NAD+ nucleosidase activity, cyclic ADP-ribose generating"/>
    <property type="evidence" value="ECO:0007669"/>
    <property type="project" value="UniProtKB-EC"/>
</dbReference>
<dbReference type="InterPro" id="IPR001611">
    <property type="entry name" value="Leu-rich_rpt"/>
</dbReference>
<dbReference type="InterPro" id="IPR011713">
    <property type="entry name" value="Leu-rich_rpt_3"/>
</dbReference>
<dbReference type="InterPro" id="IPR045344">
    <property type="entry name" value="C-JID"/>
</dbReference>
<evidence type="ECO:0000256" key="5">
    <source>
        <dbReference type="ARBA" id="ARBA00022821"/>
    </source>
</evidence>
<dbReference type="GO" id="GO:0006952">
    <property type="term" value="P:defense response"/>
    <property type="evidence" value="ECO:0007669"/>
    <property type="project" value="UniProtKB-KW"/>
</dbReference>
<accession>A0AAP0QM52</accession>
<reference evidence="10 11" key="1">
    <citation type="submission" date="2024-05" db="EMBL/GenBank/DDBJ databases">
        <title>Haplotype-resolved chromosome-level genome assembly of Huyou (Citrus changshanensis).</title>
        <authorList>
            <person name="Miao C."/>
            <person name="Chen W."/>
            <person name="Wu Y."/>
            <person name="Wang L."/>
            <person name="Zhao S."/>
            <person name="Grierson D."/>
            <person name="Xu C."/>
            <person name="Chen K."/>
        </authorList>
    </citation>
    <scope>NUCLEOTIDE SEQUENCE [LARGE SCALE GENOMIC DNA]</scope>
    <source>
        <strain evidence="10">01-14</strain>
        <tissue evidence="10">Leaf</tissue>
    </source>
</reference>
<dbReference type="Pfam" id="PF23282">
    <property type="entry name" value="WHD_ROQ1"/>
    <property type="match status" value="2"/>
</dbReference>
<comment type="caution">
    <text evidence="10">The sequence shown here is derived from an EMBL/GenBank/DDBJ whole genome shotgun (WGS) entry which is preliminary data.</text>
</comment>
<dbReference type="Gene3D" id="1.10.8.430">
    <property type="entry name" value="Helical domain of apoptotic protease-activating factors"/>
    <property type="match status" value="1"/>
</dbReference>
<evidence type="ECO:0000256" key="1">
    <source>
        <dbReference type="ARBA" id="ARBA00011982"/>
    </source>
</evidence>
<dbReference type="FunFam" id="3.80.10.10:FF:000386">
    <property type="entry name" value="Disease resistance protein RPS4"/>
    <property type="match status" value="1"/>
</dbReference>
<evidence type="ECO:0000256" key="8">
    <source>
        <dbReference type="SAM" id="MobiDB-lite"/>
    </source>
</evidence>
<dbReference type="SMART" id="SM00255">
    <property type="entry name" value="TIR"/>
    <property type="match status" value="2"/>
</dbReference>
<dbReference type="EMBL" id="JBCGBO010000005">
    <property type="protein sequence ID" value="KAK9200601.1"/>
    <property type="molecule type" value="Genomic_DNA"/>
</dbReference>
<comment type="catalytic activity">
    <reaction evidence="7">
        <text>NAD(+) + H2O = ADP-D-ribose + nicotinamide + H(+)</text>
        <dbReference type="Rhea" id="RHEA:16301"/>
        <dbReference type="ChEBI" id="CHEBI:15377"/>
        <dbReference type="ChEBI" id="CHEBI:15378"/>
        <dbReference type="ChEBI" id="CHEBI:17154"/>
        <dbReference type="ChEBI" id="CHEBI:57540"/>
        <dbReference type="ChEBI" id="CHEBI:57967"/>
        <dbReference type="EC" id="3.2.2.6"/>
    </reaction>
    <physiologicalReaction direction="left-to-right" evidence="7">
        <dbReference type="Rhea" id="RHEA:16302"/>
    </physiologicalReaction>
</comment>
<keyword evidence="3" id="KW-0677">Repeat</keyword>
<dbReference type="SUPFAM" id="SSF52200">
    <property type="entry name" value="Toll/Interleukin receptor TIR domain"/>
    <property type="match status" value="2"/>
</dbReference>
<feature type="domain" description="TIR" evidence="9">
    <location>
        <begin position="1299"/>
        <end position="1463"/>
    </location>
</feature>
<dbReference type="GO" id="GO:0043531">
    <property type="term" value="F:ADP binding"/>
    <property type="evidence" value="ECO:0007669"/>
    <property type="project" value="InterPro"/>
</dbReference>
<dbReference type="InterPro" id="IPR032675">
    <property type="entry name" value="LRR_dom_sf"/>
</dbReference>
<dbReference type="SUPFAM" id="SSF52540">
    <property type="entry name" value="P-loop containing nucleoside triphosphate hydrolases"/>
    <property type="match status" value="2"/>
</dbReference>
<dbReference type="Gene3D" id="3.80.10.10">
    <property type="entry name" value="Ribonuclease Inhibitor"/>
    <property type="match status" value="5"/>
</dbReference>
<evidence type="ECO:0000313" key="11">
    <source>
        <dbReference type="Proteomes" id="UP001428341"/>
    </source>
</evidence>
<evidence type="ECO:0000256" key="6">
    <source>
        <dbReference type="ARBA" id="ARBA00023027"/>
    </source>
</evidence>
<evidence type="ECO:0000256" key="2">
    <source>
        <dbReference type="ARBA" id="ARBA00022614"/>
    </source>
</evidence>
<keyword evidence="11" id="KW-1185">Reference proteome</keyword>
<dbReference type="Pfam" id="PF00931">
    <property type="entry name" value="NB-ARC"/>
    <property type="match status" value="2"/>
</dbReference>
<dbReference type="GO" id="GO:0007165">
    <property type="term" value="P:signal transduction"/>
    <property type="evidence" value="ECO:0007669"/>
    <property type="project" value="InterPro"/>
</dbReference>